<feature type="domain" description="ATPase BadF/BadG/BcrA/BcrD type" evidence="5">
    <location>
        <begin position="324"/>
        <end position="581"/>
    </location>
</feature>
<gene>
    <name evidence="7" type="ORF">H9626_06130</name>
</gene>
<dbReference type="PANTHER" id="PTHR32329">
    <property type="entry name" value="BIFUNCTIONAL PROTEIN [INCLUDES 2-HYDROXYACYL-COA DEHYDRATASE (N-TER) AND ITS ACTIVATOR DOMAIN (C_TERM)-RELATED"/>
    <property type="match status" value="1"/>
</dbReference>
<name>A0ABR8VAI7_9BACT</name>
<evidence type="ECO:0000259" key="6">
    <source>
        <dbReference type="Pfam" id="PF09989"/>
    </source>
</evidence>
<evidence type="ECO:0000256" key="4">
    <source>
        <dbReference type="ARBA" id="ARBA00023014"/>
    </source>
</evidence>
<evidence type="ECO:0000256" key="1">
    <source>
        <dbReference type="ARBA" id="ARBA00001966"/>
    </source>
</evidence>
<dbReference type="InterPro" id="IPR043129">
    <property type="entry name" value="ATPase_NBD"/>
</dbReference>
<evidence type="ECO:0000256" key="3">
    <source>
        <dbReference type="ARBA" id="ARBA00023004"/>
    </source>
</evidence>
<dbReference type="InterPro" id="IPR008275">
    <property type="entry name" value="CoA_E_activase_dom"/>
</dbReference>
<organism evidence="7 8">
    <name type="scientific">Phocaeicola faecium</name>
    <dbReference type="NCBI Taxonomy" id="2762213"/>
    <lineage>
        <taxon>Bacteria</taxon>
        <taxon>Pseudomonadati</taxon>
        <taxon>Bacteroidota</taxon>
        <taxon>Bacteroidia</taxon>
        <taxon>Bacteroidales</taxon>
        <taxon>Bacteroidaceae</taxon>
        <taxon>Phocaeicola</taxon>
    </lineage>
</organism>
<dbReference type="RefSeq" id="WP_191709927.1">
    <property type="nucleotide sequence ID" value="NZ_JACSPQ010000002.1"/>
</dbReference>
<protein>
    <submittedName>
        <fullName evidence="7">2-hydroxyacyl-CoA dehydratase</fullName>
    </submittedName>
</protein>
<dbReference type="Proteomes" id="UP000616346">
    <property type="component" value="Unassembled WGS sequence"/>
</dbReference>
<proteinExistence type="predicted"/>
<accession>A0ABR8VAI7</accession>
<dbReference type="EMBL" id="JACSPQ010000002">
    <property type="protein sequence ID" value="MBD8001799.1"/>
    <property type="molecule type" value="Genomic_DNA"/>
</dbReference>
<reference evidence="7 8" key="1">
    <citation type="submission" date="2020-08" db="EMBL/GenBank/DDBJ databases">
        <title>A Genomic Blueprint of the Chicken Gut Microbiome.</title>
        <authorList>
            <person name="Gilroy R."/>
            <person name="Ravi A."/>
            <person name="Getino M."/>
            <person name="Pursley I."/>
            <person name="Horton D.L."/>
            <person name="Alikhan N.-F."/>
            <person name="Baker D."/>
            <person name="Gharbi K."/>
            <person name="Hall N."/>
            <person name="Watson M."/>
            <person name="Adriaenssens E.M."/>
            <person name="Foster-Nyarko E."/>
            <person name="Jarju S."/>
            <person name="Secka A."/>
            <person name="Antonio M."/>
            <person name="Oren A."/>
            <person name="Chaudhuri R."/>
            <person name="La Ragione R.M."/>
            <person name="Hildebrand F."/>
            <person name="Pallen M.J."/>
        </authorList>
    </citation>
    <scope>NUCLEOTIDE SEQUENCE [LARGE SCALE GENOMIC DNA]</scope>
    <source>
        <strain evidence="7 8">Sa1YUN3</strain>
    </source>
</reference>
<comment type="cofactor">
    <cofactor evidence="1">
        <name>[4Fe-4S] cluster</name>
        <dbReference type="ChEBI" id="CHEBI:49883"/>
    </cofactor>
</comment>
<dbReference type="SUPFAM" id="SSF53067">
    <property type="entry name" value="Actin-like ATPase domain"/>
    <property type="match status" value="2"/>
</dbReference>
<dbReference type="Pfam" id="PF09989">
    <property type="entry name" value="DUF2229"/>
    <property type="match status" value="1"/>
</dbReference>
<dbReference type="InterPro" id="IPR051805">
    <property type="entry name" value="Dehydratase_Activator_Redct"/>
</dbReference>
<comment type="caution">
    <text evidence="7">The sequence shown here is derived from an EMBL/GenBank/DDBJ whole genome shotgun (WGS) entry which is preliminary data.</text>
</comment>
<dbReference type="PANTHER" id="PTHR32329:SF4">
    <property type="entry name" value="ACTIVATOR OF 2-HYDROXYACYL-COA DEHYDRATASE"/>
    <property type="match status" value="1"/>
</dbReference>
<feature type="domain" description="DUF2229" evidence="6">
    <location>
        <begin position="670"/>
        <end position="882"/>
    </location>
</feature>
<dbReference type="CDD" id="cd24034">
    <property type="entry name" value="ASKHA_NBD_O66634-like_rpt1"/>
    <property type="match status" value="1"/>
</dbReference>
<dbReference type="CDD" id="cd24035">
    <property type="entry name" value="ASKHA_NBD_O66634-like_rpt2"/>
    <property type="match status" value="1"/>
</dbReference>
<keyword evidence="2" id="KW-0479">Metal-binding</keyword>
<keyword evidence="4" id="KW-0411">Iron-sulfur</keyword>
<dbReference type="InterPro" id="IPR018709">
    <property type="entry name" value="CoA_activase_DUF2229"/>
</dbReference>
<feature type="domain" description="ATPase BadF/BadG/BcrA/BcrD type" evidence="5">
    <location>
        <begin position="7"/>
        <end position="257"/>
    </location>
</feature>
<dbReference type="InterPro" id="IPR002731">
    <property type="entry name" value="ATPase_BadF"/>
</dbReference>
<keyword evidence="8" id="KW-1185">Reference proteome</keyword>
<dbReference type="NCBIfam" id="TIGR00241">
    <property type="entry name" value="CoA_E_activ"/>
    <property type="match status" value="2"/>
</dbReference>
<evidence type="ECO:0000259" key="5">
    <source>
        <dbReference type="Pfam" id="PF01869"/>
    </source>
</evidence>
<dbReference type="Pfam" id="PF01869">
    <property type="entry name" value="BcrAD_BadFG"/>
    <property type="match status" value="2"/>
</dbReference>
<sequence length="1399" mass="154916">MDTVYKIGLDIGSTTIKAVVLSANGKIMFSVYRRHHAKIKESLSALLSEIQQKTGDALVCVRLTGSVGMGIAEKCGLPFVQEVVAATQYVKQYSDACTTMIDIGGEDAKVVFFRNGTATDLRMNGNCAGGTGAFIDQMALLLGFSVEQMNELALKAERIYPIASRCGVFSKTDVQNLIAKNVNRADISASIFHAVAVQVVVTLAHGCEIRPPVLFCGGPLTFLPALRKAFADYLHLNETDIVLPENSHLIPAWGTALTTEYENTTHLSDVIQTLRSGILSDKQPAGGLTPLFSDDKDYEKWKARINRHDFICKSLGSGTETVTLGIDSGSTTTKIVAMTPHDEPVYTYYANNNGNPIAAVEKGLEELEEACRRSATDLRITGSSVTGYGEDLIKAAFHLNEGIVETIAHYEAARHLNKDVSFILDIGGQDMKAMFVSGGVINRIEINEACSSGCGSFLETFARSLGYSAQEFGAEACRGVHPYDLGTRCTVFMNSKVKQAMREGATVSDIAAGLSYSVVKNCLYKVLRLKNTDELGQNIVVQGGTMKNDSVVRAFEKLTGREASRSSRPELMGAIGCALHARRHQSEPTTLTELLGRASYTTRQRQCHGCENQCFITTYTFANGNRYHSGNRCEKVFTNKGETQQGINAYARKLELLFDRSCEIETPRATIGIPRCLNMYEEYPFWHALFSYCNIRVILSAPSTYAGYEAKAGLVMSDNICFPAKLVHSHIQDLINRKAERIFMPAVVFEHMDGGQNSYNCPIVTGYAEVVKSVQSGSVAIDSPAITFKDKHLLFKQCEAYLKQFGVDTSTCKRAFRKAVTAQEDFGNDMTAYNRQILEDSRKKHRLAILLAGRPYHTDPLIQHKLSDMAASMGVNILTDDIVRHTDIETNDTYILPQWAYINRILKAVKWAAMQDNDIQCMQMTSFGCGPDAFLTDETRHLMKRYGKTLTLLKLDDIDNIGSLKLRVRSAIESLKLKAAENRESADVQPFIASPTFKAADRKRTILAPFFTPFISPLIPSLMKLAGYKAENLPMSDAVSCDCGLQYANNEVCYPATLIVGDIVKAFKHGRYDPKQTAVAMVQTGGQCRASNYLSLIKRALTESGFGDVPVISLTFGSNLKNNQPGFRMNWLKMLPAVLNTLLYSDCIAKLYYAAAAREKEKGSAIRLKDMYLNVAQSLIERNATDDLLPYLSMASKSFAQITEKRDLPKVGIVGEIFLKFNPFAQKSLSEWLVNRQIEVVPPLLTEFFLQGFVNQIVNQDSKLSKRTIPNSFVRWLYKRVWARMEKFNQAGSSYPYFTPFNDVFDEAKEASKVVSLTAQFGEGWVLPAEMLSLSHQGVKHVISLQPFGCIANHIVSKGIENRVKTLCPDLQILSLDFDSGVSEVNITNRLLLFINNLK</sequence>
<keyword evidence="3" id="KW-0408">Iron</keyword>
<dbReference type="Gene3D" id="3.30.420.40">
    <property type="match status" value="4"/>
</dbReference>
<evidence type="ECO:0000313" key="7">
    <source>
        <dbReference type="EMBL" id="MBD8001799.1"/>
    </source>
</evidence>
<evidence type="ECO:0000256" key="2">
    <source>
        <dbReference type="ARBA" id="ARBA00022723"/>
    </source>
</evidence>
<evidence type="ECO:0000313" key="8">
    <source>
        <dbReference type="Proteomes" id="UP000616346"/>
    </source>
</evidence>